<dbReference type="Gene3D" id="1.10.340.70">
    <property type="match status" value="1"/>
</dbReference>
<evidence type="ECO:0000313" key="3">
    <source>
        <dbReference type="EMBL" id="CAF4127504.1"/>
    </source>
</evidence>
<protein>
    <recommendedName>
        <fullName evidence="1">Integrase zinc-binding domain-containing protein</fullName>
    </recommendedName>
</protein>
<dbReference type="Proteomes" id="UP000663829">
    <property type="component" value="Unassembled WGS sequence"/>
</dbReference>
<sequence>MTSTAALPSSSSMTTNPHESQEKLFYNELGKYIDSLSENFKKKCVIKKEIYDNITKVLTLEKGKSSVSLSSQFVYWACQNFVLSKIAGNDIVCCAKAKKPVCIFESFYNVIGECHNNISHGGRHKTVYEINSHYSWLPRFAVDIFVKQCLPCQLHKPVKHHVVSKPIISLGVMTRLQINLVDMRTRPDKVSENVVYNWILNCIDHYSKFC</sequence>
<name>A0A815DS71_9BILA</name>
<feature type="domain" description="Integrase zinc-binding" evidence="1">
    <location>
        <begin position="110"/>
        <end position="157"/>
    </location>
</feature>
<dbReference type="InterPro" id="IPR041588">
    <property type="entry name" value="Integrase_H2C2"/>
</dbReference>
<proteinExistence type="predicted"/>
<dbReference type="OrthoDB" id="2499658at2759"/>
<comment type="caution">
    <text evidence="2">The sequence shown here is derived from an EMBL/GenBank/DDBJ whole genome shotgun (WGS) entry which is preliminary data.</text>
</comment>
<evidence type="ECO:0000259" key="1">
    <source>
        <dbReference type="Pfam" id="PF17921"/>
    </source>
</evidence>
<keyword evidence="4" id="KW-1185">Reference proteome</keyword>
<dbReference type="EMBL" id="CAJNOQ010012521">
    <property type="protein sequence ID" value="CAF1301878.1"/>
    <property type="molecule type" value="Genomic_DNA"/>
</dbReference>
<accession>A0A815DS71</accession>
<reference evidence="2" key="1">
    <citation type="submission" date="2021-02" db="EMBL/GenBank/DDBJ databases">
        <authorList>
            <person name="Nowell W R."/>
        </authorList>
    </citation>
    <scope>NUCLEOTIDE SEQUENCE</scope>
</reference>
<evidence type="ECO:0000313" key="2">
    <source>
        <dbReference type="EMBL" id="CAF1301878.1"/>
    </source>
</evidence>
<dbReference type="Proteomes" id="UP000681722">
    <property type="component" value="Unassembled WGS sequence"/>
</dbReference>
<organism evidence="2 4">
    <name type="scientific">Didymodactylos carnosus</name>
    <dbReference type="NCBI Taxonomy" id="1234261"/>
    <lineage>
        <taxon>Eukaryota</taxon>
        <taxon>Metazoa</taxon>
        <taxon>Spiralia</taxon>
        <taxon>Gnathifera</taxon>
        <taxon>Rotifera</taxon>
        <taxon>Eurotatoria</taxon>
        <taxon>Bdelloidea</taxon>
        <taxon>Philodinida</taxon>
        <taxon>Philodinidae</taxon>
        <taxon>Didymodactylos</taxon>
    </lineage>
</organism>
<dbReference type="Pfam" id="PF17921">
    <property type="entry name" value="Integrase_H2C2"/>
    <property type="match status" value="1"/>
</dbReference>
<evidence type="ECO:0000313" key="4">
    <source>
        <dbReference type="Proteomes" id="UP000663829"/>
    </source>
</evidence>
<dbReference type="EMBL" id="CAJOBC010037863">
    <property type="protein sequence ID" value="CAF4127504.1"/>
    <property type="molecule type" value="Genomic_DNA"/>
</dbReference>
<gene>
    <name evidence="2" type="ORF">GPM918_LOCUS28562</name>
    <name evidence="3" type="ORF">SRO942_LOCUS29070</name>
</gene>
<dbReference type="AlphaFoldDB" id="A0A815DS71"/>